<keyword evidence="3" id="KW-0560">Oxidoreductase</keyword>
<gene>
    <name evidence="8" type="ORF">FB466_1873</name>
</gene>
<evidence type="ECO:0000313" key="9">
    <source>
        <dbReference type="Proteomes" id="UP000318331"/>
    </source>
</evidence>
<keyword evidence="9" id="KW-1185">Reference proteome</keyword>
<evidence type="ECO:0000256" key="4">
    <source>
        <dbReference type="ARBA" id="ARBA00023033"/>
    </source>
</evidence>
<evidence type="ECO:0000259" key="7">
    <source>
        <dbReference type="Pfam" id="PF00296"/>
    </source>
</evidence>
<keyword evidence="4 8" id="KW-0503">Monooxygenase</keyword>
<dbReference type="SUPFAM" id="SSF51679">
    <property type="entry name" value="Bacterial luciferase-like"/>
    <property type="match status" value="1"/>
</dbReference>
<evidence type="ECO:0000313" key="8">
    <source>
        <dbReference type="EMBL" id="TQM63604.1"/>
    </source>
</evidence>
<dbReference type="EMBL" id="VFPN01000002">
    <property type="protein sequence ID" value="TQM63604.1"/>
    <property type="molecule type" value="Genomic_DNA"/>
</dbReference>
<feature type="binding site" evidence="6">
    <location>
        <position position="111"/>
    </location>
    <ligand>
        <name>FMN</name>
        <dbReference type="ChEBI" id="CHEBI:58210"/>
    </ligand>
</feature>
<keyword evidence="1 6" id="KW-0285">Flavoprotein</keyword>
<comment type="similarity">
    <text evidence="5">Belongs to the NtaA/SnaA/DszA monooxygenase family.</text>
</comment>
<feature type="binding site" evidence="6">
    <location>
        <position position="161"/>
    </location>
    <ligand>
        <name>FMN</name>
        <dbReference type="ChEBI" id="CHEBI:58210"/>
    </ligand>
</feature>
<evidence type="ECO:0000256" key="6">
    <source>
        <dbReference type="PIRSR" id="PIRSR000337-1"/>
    </source>
</evidence>
<feature type="binding site" evidence="6">
    <location>
        <position position="165"/>
    </location>
    <ligand>
        <name>FMN</name>
        <dbReference type="ChEBI" id="CHEBI:58210"/>
    </ligand>
</feature>
<dbReference type="GO" id="GO:0016705">
    <property type="term" value="F:oxidoreductase activity, acting on paired donors, with incorporation or reduction of molecular oxygen"/>
    <property type="evidence" value="ECO:0007669"/>
    <property type="project" value="InterPro"/>
</dbReference>
<dbReference type="InterPro" id="IPR036661">
    <property type="entry name" value="Luciferase-like_sf"/>
</dbReference>
<evidence type="ECO:0000256" key="5">
    <source>
        <dbReference type="ARBA" id="ARBA00033748"/>
    </source>
</evidence>
<dbReference type="GO" id="GO:0004497">
    <property type="term" value="F:monooxygenase activity"/>
    <property type="evidence" value="ECO:0007669"/>
    <property type="project" value="UniProtKB-KW"/>
</dbReference>
<evidence type="ECO:0000256" key="2">
    <source>
        <dbReference type="ARBA" id="ARBA00022643"/>
    </source>
</evidence>
<name>A0A543HZ34_9MICO</name>
<organism evidence="8 9">
    <name type="scientific">Klugiella xanthotipulae</name>
    <dbReference type="NCBI Taxonomy" id="244735"/>
    <lineage>
        <taxon>Bacteria</taxon>
        <taxon>Bacillati</taxon>
        <taxon>Actinomycetota</taxon>
        <taxon>Actinomycetes</taxon>
        <taxon>Micrococcales</taxon>
        <taxon>Microbacteriaceae</taxon>
        <taxon>Klugiella</taxon>
    </lineage>
</organism>
<dbReference type="RefSeq" id="WP_141917765.1">
    <property type="nucleotide sequence ID" value="NZ_BAAAYS010000028.1"/>
</dbReference>
<dbReference type="Gene3D" id="3.20.20.30">
    <property type="entry name" value="Luciferase-like domain"/>
    <property type="match status" value="1"/>
</dbReference>
<dbReference type="PANTHER" id="PTHR30011:SF16">
    <property type="entry name" value="C2H2 FINGER DOMAIN TRANSCRIPTION FACTOR (EUROFUNG)-RELATED"/>
    <property type="match status" value="1"/>
</dbReference>
<dbReference type="InterPro" id="IPR016215">
    <property type="entry name" value="NTA_MOA"/>
</dbReference>
<dbReference type="PANTHER" id="PTHR30011">
    <property type="entry name" value="ALKANESULFONATE MONOOXYGENASE-RELATED"/>
    <property type="match status" value="1"/>
</dbReference>
<proteinExistence type="inferred from homology"/>
<dbReference type="OrthoDB" id="3265338at2"/>
<keyword evidence="2 6" id="KW-0288">FMN</keyword>
<accession>A0A543HZ34</accession>
<dbReference type="Pfam" id="PF00296">
    <property type="entry name" value="Bac_luciferase"/>
    <property type="match status" value="1"/>
</dbReference>
<evidence type="ECO:0000256" key="3">
    <source>
        <dbReference type="ARBA" id="ARBA00023002"/>
    </source>
</evidence>
<reference evidence="8 9" key="1">
    <citation type="submission" date="2019-06" db="EMBL/GenBank/DDBJ databases">
        <title>Sequencing the genomes of 1000 actinobacteria strains.</title>
        <authorList>
            <person name="Klenk H.-P."/>
        </authorList>
    </citation>
    <scope>NUCLEOTIDE SEQUENCE [LARGE SCALE GENOMIC DNA]</scope>
    <source>
        <strain evidence="8 9">DSM 18031</strain>
    </source>
</reference>
<sequence length="466" mass="50775">MSIATSTHPTVDAEAAQTRGQIHLGVFFQGVNFSTVWNAAESGSQTEFESFRRLIQTAERGLFSAFFLGEGLRLREHLGAIHALDVVGRPDAGIQLAALAAVTHRIGLVATQNTTFHEPTALAHRLGTLDLLSEGRAAWNIVTTDNAWTGENFRRGGYLDHADRYTHAEYVVNTVKALWDSYPADAPADSPDAAAWSAPGTAESVVTADRYTSVAAVSRVPRSAQEHPVLFQAGDSPEGRDFAARNADVIFSTHSAFEAATDFAADIRHRTEAAGRPADDLKIFPGQEFILADTEAEARDKARWVRESQVTPQTALAFLEQTWGRSLGEFDPEGPLPDIPSVAEQTSETRGTGFHGHRAAEQIASWRALSEEKGLSIRQLVIHLTSGRGFVGSYSGVADELLRYAEAGVVDGFNVTPYLVPSGLDDIVNGLIPELQERGIYPTEYRGETLREHLGLRRPLTRRHLA</sequence>
<feature type="domain" description="Luciferase-like" evidence="7">
    <location>
        <begin position="38"/>
        <end position="409"/>
    </location>
</feature>
<dbReference type="NCBIfam" id="TIGR03860">
    <property type="entry name" value="FMN_nitrolo"/>
    <property type="match status" value="1"/>
</dbReference>
<dbReference type="PIRSF" id="PIRSF000337">
    <property type="entry name" value="NTA_MOA"/>
    <property type="match status" value="1"/>
</dbReference>
<dbReference type="InterPro" id="IPR011251">
    <property type="entry name" value="Luciferase-like_dom"/>
</dbReference>
<comment type="caution">
    <text evidence="8">The sequence shown here is derived from an EMBL/GenBank/DDBJ whole genome shotgun (WGS) entry which is preliminary data.</text>
</comment>
<dbReference type="AlphaFoldDB" id="A0A543HZ34"/>
<feature type="binding site" evidence="6">
    <location>
        <position position="236"/>
    </location>
    <ligand>
        <name>FMN</name>
        <dbReference type="ChEBI" id="CHEBI:58210"/>
    </ligand>
</feature>
<dbReference type="Proteomes" id="UP000318331">
    <property type="component" value="Unassembled WGS sequence"/>
</dbReference>
<evidence type="ECO:0000256" key="1">
    <source>
        <dbReference type="ARBA" id="ARBA00022630"/>
    </source>
</evidence>
<dbReference type="InterPro" id="IPR051260">
    <property type="entry name" value="Diverse_substr_monoxygenases"/>
</dbReference>
<protein>
    <submittedName>
        <fullName evidence="8">FMN-dependent oxidoreductase (Nitrilotriacetate monooxygenase family)</fullName>
    </submittedName>
</protein>